<evidence type="ECO:0000256" key="2">
    <source>
        <dbReference type="ARBA" id="ARBA00004429"/>
    </source>
</evidence>
<evidence type="ECO:0000256" key="12">
    <source>
        <dbReference type="SAM" id="Phobius"/>
    </source>
</evidence>
<reference evidence="14" key="1">
    <citation type="journal article" date="2019" name="Int. J. Syst. Evol. Microbiol.">
        <title>The Global Catalogue of Microorganisms (GCM) 10K type strain sequencing project: providing services to taxonomists for standard genome sequencing and annotation.</title>
        <authorList>
            <consortium name="The Broad Institute Genomics Platform"/>
            <consortium name="The Broad Institute Genome Sequencing Center for Infectious Disease"/>
            <person name="Wu L."/>
            <person name="Ma J."/>
        </authorList>
    </citation>
    <scope>NUCLEOTIDE SEQUENCE [LARGE SCALE GENOMIC DNA]</scope>
    <source>
        <strain evidence="14">JCM 17805</strain>
    </source>
</reference>
<keyword evidence="7" id="KW-0997">Cell inner membrane</keyword>
<protein>
    <recommendedName>
        <fullName evidence="4">Lipopolysaccharide export system permease protein LptF</fullName>
    </recommendedName>
</protein>
<keyword evidence="5" id="KW-0813">Transport</keyword>
<dbReference type="PANTHER" id="PTHR33529:SF7">
    <property type="entry name" value="LIPOPOLYSACCHARIDE EXPORT SYSTEM PERMEASE PROTEIN LPTF"/>
    <property type="match status" value="1"/>
</dbReference>
<evidence type="ECO:0000256" key="10">
    <source>
        <dbReference type="ARBA" id="ARBA00023136"/>
    </source>
</evidence>
<evidence type="ECO:0000256" key="9">
    <source>
        <dbReference type="ARBA" id="ARBA00022989"/>
    </source>
</evidence>
<dbReference type="PANTHER" id="PTHR33529">
    <property type="entry name" value="SLR0882 PROTEIN-RELATED"/>
    <property type="match status" value="1"/>
</dbReference>
<dbReference type="Proteomes" id="UP001500604">
    <property type="component" value="Unassembled WGS sequence"/>
</dbReference>
<keyword evidence="14" id="KW-1185">Reference proteome</keyword>
<feature type="transmembrane region" description="Helical" evidence="12">
    <location>
        <begin position="282"/>
        <end position="300"/>
    </location>
</feature>
<keyword evidence="8 12" id="KW-0812">Transmembrane</keyword>
<evidence type="ECO:0000256" key="8">
    <source>
        <dbReference type="ARBA" id="ARBA00022692"/>
    </source>
</evidence>
<gene>
    <name evidence="13" type="primary">lptF</name>
    <name evidence="13" type="ORF">GCM10023116_36360</name>
</gene>
<evidence type="ECO:0000256" key="11">
    <source>
        <dbReference type="ARBA" id="ARBA00026081"/>
    </source>
</evidence>
<evidence type="ECO:0000256" key="6">
    <source>
        <dbReference type="ARBA" id="ARBA00022475"/>
    </source>
</evidence>
<evidence type="ECO:0000256" key="4">
    <source>
        <dbReference type="ARBA" id="ARBA00014213"/>
    </source>
</evidence>
<comment type="similarity">
    <text evidence="3">Belongs to the LptF/LptG family.</text>
</comment>
<evidence type="ECO:0000313" key="14">
    <source>
        <dbReference type="Proteomes" id="UP001500604"/>
    </source>
</evidence>
<evidence type="ECO:0000256" key="3">
    <source>
        <dbReference type="ARBA" id="ARBA00007725"/>
    </source>
</evidence>
<feature type="transmembrane region" description="Helical" evidence="12">
    <location>
        <begin position="249"/>
        <end position="270"/>
    </location>
</feature>
<dbReference type="NCBIfam" id="TIGR04407">
    <property type="entry name" value="LptF_YjgP"/>
    <property type="match status" value="1"/>
</dbReference>
<evidence type="ECO:0000313" key="13">
    <source>
        <dbReference type="EMBL" id="GAA4651352.1"/>
    </source>
</evidence>
<comment type="function">
    <text evidence="1">Part of the ABC transporter complex LptBFG involved in the translocation of lipopolysaccharide (LPS) from the inner membrane to the outer membrane.</text>
</comment>
<evidence type="ECO:0000256" key="7">
    <source>
        <dbReference type="ARBA" id="ARBA00022519"/>
    </source>
</evidence>
<proteinExistence type="inferred from homology"/>
<name>A0ABP8V6A6_9GAMM</name>
<keyword evidence="6" id="KW-1003">Cell membrane</keyword>
<sequence>MLLIIVSGRFIKYLEQAAVGEIKAEFLFAIMGYRMPGFLEMIMPLALFIAILLAYGRLYVDSEMTVLEACGMSQNRLLGYTMAPALLVALVVGLFSIWLTPAGTAQVENILNRQNSMTEFDNLTPGRFQMLDGGDRTTYVEELLDDKSVMSHVFIAQRSEKGAEDGMTMLLAEQGRLHPDEKSGKRYLMLSDGYRYDLVPGQPQARIMKYETYGVQMQDRDVSARASKESVQPTSALLSHDTNASKAELQWRISLPLLAPVIVLMALPLARVNPRQGRFMKLLPGVLLYLLYLALLIAARGAVEDGNLSPAIGVWGVHAVFLAIAVVMFYWGRLTHWLSSRGR</sequence>
<organism evidence="13 14">
    <name type="scientific">Kistimonas scapharcae</name>
    <dbReference type="NCBI Taxonomy" id="1036133"/>
    <lineage>
        <taxon>Bacteria</taxon>
        <taxon>Pseudomonadati</taxon>
        <taxon>Pseudomonadota</taxon>
        <taxon>Gammaproteobacteria</taxon>
        <taxon>Oceanospirillales</taxon>
        <taxon>Endozoicomonadaceae</taxon>
        <taxon>Kistimonas</taxon>
    </lineage>
</organism>
<evidence type="ECO:0000256" key="1">
    <source>
        <dbReference type="ARBA" id="ARBA00002265"/>
    </source>
</evidence>
<dbReference type="EMBL" id="BAABFL010000449">
    <property type="protein sequence ID" value="GAA4651352.1"/>
    <property type="molecule type" value="Genomic_DNA"/>
</dbReference>
<feature type="transmembrane region" description="Helical" evidence="12">
    <location>
        <begin position="77"/>
        <end position="99"/>
    </location>
</feature>
<feature type="transmembrane region" description="Helical" evidence="12">
    <location>
        <begin position="37"/>
        <end position="56"/>
    </location>
</feature>
<comment type="caution">
    <text evidence="13">The sequence shown here is derived from an EMBL/GenBank/DDBJ whole genome shotgun (WGS) entry which is preliminary data.</text>
</comment>
<dbReference type="InterPro" id="IPR005495">
    <property type="entry name" value="LptG/LptF_permease"/>
</dbReference>
<keyword evidence="9 12" id="KW-1133">Transmembrane helix</keyword>
<keyword evidence="10 12" id="KW-0472">Membrane</keyword>
<comment type="subunit">
    <text evidence="11">Component of the lipopolysaccharide transport and assembly complex. The LptBFG transporter is composed of two ATP-binding proteins (LptB) and two transmembrane proteins (LptF and LptG).</text>
</comment>
<evidence type="ECO:0000256" key="5">
    <source>
        <dbReference type="ARBA" id="ARBA00022448"/>
    </source>
</evidence>
<comment type="subcellular location">
    <subcellularLocation>
        <location evidence="2">Cell inner membrane</location>
        <topology evidence="2">Multi-pass membrane protein</topology>
    </subcellularLocation>
</comment>
<feature type="transmembrane region" description="Helical" evidence="12">
    <location>
        <begin position="312"/>
        <end position="331"/>
    </location>
</feature>
<dbReference type="Pfam" id="PF03739">
    <property type="entry name" value="LptF_LptG"/>
    <property type="match status" value="1"/>
</dbReference>
<dbReference type="InterPro" id="IPR030922">
    <property type="entry name" value="LptF"/>
</dbReference>
<accession>A0ABP8V6A6</accession>